<dbReference type="Proteomes" id="UP000018439">
    <property type="component" value="Chromosome"/>
</dbReference>
<evidence type="ECO:0000313" key="11">
    <source>
        <dbReference type="Proteomes" id="UP000018439"/>
    </source>
</evidence>
<evidence type="ECO:0000256" key="8">
    <source>
        <dbReference type="PROSITE-ProRule" id="PRU01360"/>
    </source>
</evidence>
<keyword evidence="3 8" id="KW-1134">Transmembrane beta strand</keyword>
<dbReference type="Pfam" id="PF07715">
    <property type="entry name" value="Plug"/>
    <property type="match status" value="1"/>
</dbReference>
<dbReference type="STRING" id="679937.Bcop_1360"/>
<evidence type="ECO:0000256" key="7">
    <source>
        <dbReference type="ARBA" id="ARBA00023237"/>
    </source>
</evidence>
<dbReference type="PANTHER" id="PTHR30069:SF29">
    <property type="entry name" value="HEMOGLOBIN AND HEMOGLOBIN-HAPTOGLOBIN-BINDING PROTEIN 1-RELATED"/>
    <property type="match status" value="1"/>
</dbReference>
<dbReference type="InterPro" id="IPR039426">
    <property type="entry name" value="TonB-dep_rcpt-like"/>
</dbReference>
<dbReference type="InterPro" id="IPR012910">
    <property type="entry name" value="Plug_dom"/>
</dbReference>
<keyword evidence="5" id="KW-0732">Signal</keyword>
<dbReference type="GO" id="GO:0015344">
    <property type="term" value="F:siderophore uptake transmembrane transporter activity"/>
    <property type="evidence" value="ECO:0007669"/>
    <property type="project" value="TreeGrafter"/>
</dbReference>
<dbReference type="InterPro" id="IPR023997">
    <property type="entry name" value="TonB-dep_OMP_SusC/RagA_CS"/>
</dbReference>
<comment type="subcellular location">
    <subcellularLocation>
        <location evidence="1 8">Cell outer membrane</location>
        <topology evidence="1 8">Multi-pass membrane protein</topology>
    </subcellularLocation>
</comment>
<dbReference type="eggNOG" id="COG1629">
    <property type="taxonomic scope" value="Bacteria"/>
</dbReference>
<keyword evidence="7 8" id="KW-0998">Cell outer membrane</keyword>
<dbReference type="AlphaFoldDB" id="F3ZNY1"/>
<dbReference type="InterPro" id="IPR037066">
    <property type="entry name" value="Plug_dom_sf"/>
</dbReference>
<dbReference type="Gene3D" id="2.170.130.10">
    <property type="entry name" value="TonB-dependent receptor, plug domain"/>
    <property type="match status" value="1"/>
</dbReference>
<evidence type="ECO:0000313" key="10">
    <source>
        <dbReference type="EMBL" id="EGJ71557.1"/>
    </source>
</evidence>
<organism evidence="10 11">
    <name type="scientific">Bacteroides coprosuis DSM 18011</name>
    <dbReference type="NCBI Taxonomy" id="679937"/>
    <lineage>
        <taxon>Bacteria</taxon>
        <taxon>Pseudomonadati</taxon>
        <taxon>Bacteroidota</taxon>
        <taxon>Bacteroidia</taxon>
        <taxon>Bacteroidales</taxon>
        <taxon>Bacteroidaceae</taxon>
        <taxon>Bacteroides</taxon>
    </lineage>
</organism>
<evidence type="ECO:0000256" key="4">
    <source>
        <dbReference type="ARBA" id="ARBA00022692"/>
    </source>
</evidence>
<dbReference type="GO" id="GO:0044718">
    <property type="term" value="P:siderophore transmembrane transport"/>
    <property type="evidence" value="ECO:0007669"/>
    <property type="project" value="TreeGrafter"/>
</dbReference>
<keyword evidence="11" id="KW-1185">Reference proteome</keyword>
<protein>
    <submittedName>
        <fullName evidence="10">TonB-dependent receptor plug</fullName>
    </submittedName>
</protein>
<dbReference type="SUPFAM" id="SSF49464">
    <property type="entry name" value="Carboxypeptidase regulatory domain-like"/>
    <property type="match status" value="1"/>
</dbReference>
<name>F3ZNY1_9BACE</name>
<dbReference type="NCBIfam" id="TIGR04056">
    <property type="entry name" value="OMP_RagA_SusC"/>
    <property type="match status" value="1"/>
</dbReference>
<evidence type="ECO:0000259" key="9">
    <source>
        <dbReference type="Pfam" id="PF07715"/>
    </source>
</evidence>
<keyword evidence="10" id="KW-0675">Receptor</keyword>
<dbReference type="GO" id="GO:0009279">
    <property type="term" value="C:cell outer membrane"/>
    <property type="evidence" value="ECO:0007669"/>
    <property type="project" value="UniProtKB-SubCell"/>
</dbReference>
<feature type="domain" description="TonB-dependent receptor plug" evidence="9">
    <location>
        <begin position="125"/>
        <end position="250"/>
    </location>
</feature>
<dbReference type="Gene3D" id="2.60.40.1120">
    <property type="entry name" value="Carboxypeptidase-like, regulatory domain"/>
    <property type="match status" value="1"/>
</dbReference>
<evidence type="ECO:0000256" key="6">
    <source>
        <dbReference type="ARBA" id="ARBA00023136"/>
    </source>
</evidence>
<dbReference type="Pfam" id="PF13715">
    <property type="entry name" value="CarbopepD_reg_2"/>
    <property type="match status" value="1"/>
</dbReference>
<reference evidence="10 11" key="1">
    <citation type="journal article" date="2011" name="Stand. Genomic Sci.">
        <title>Non-contiguous finished genome sequence of Bacteroides coprosuis type strain (PC139).</title>
        <authorList>
            <person name="Land M."/>
            <person name="Held B."/>
            <person name="Gronow S."/>
            <person name="Abt B."/>
            <person name="Lucas S."/>
            <person name="Del Rio T.G."/>
            <person name="Nolan M."/>
            <person name="Tice H."/>
            <person name="Cheng J.F."/>
            <person name="Pitluck S."/>
            <person name="Liolios K."/>
            <person name="Pagani I."/>
            <person name="Ivanova N."/>
            <person name="Mavromatis K."/>
            <person name="Mikhailova N."/>
            <person name="Pati A."/>
            <person name="Tapia R."/>
            <person name="Han C."/>
            <person name="Goodwin L."/>
            <person name="Chen A."/>
            <person name="Palaniappan K."/>
            <person name="Hauser L."/>
            <person name="Brambilla E.M."/>
            <person name="Rohde M."/>
            <person name="Goker M."/>
            <person name="Detter J.C."/>
            <person name="Woyke T."/>
            <person name="Bristow J."/>
            <person name="Eisen J.A."/>
            <person name="Markowitz V."/>
            <person name="Hugenholtz P."/>
            <person name="Kyrpides N.C."/>
            <person name="Klenk H.P."/>
            <person name="Lapidus A."/>
        </authorList>
    </citation>
    <scope>NUCLEOTIDE SEQUENCE</scope>
    <source>
        <strain evidence="10 11">DSM 18011</strain>
    </source>
</reference>
<evidence type="ECO:0000256" key="2">
    <source>
        <dbReference type="ARBA" id="ARBA00022448"/>
    </source>
</evidence>
<dbReference type="InterPro" id="IPR023996">
    <property type="entry name" value="TonB-dep_OMP_SusC/RagA"/>
</dbReference>
<keyword evidence="2 8" id="KW-0813">Transport</keyword>
<dbReference type="Gene3D" id="2.40.170.20">
    <property type="entry name" value="TonB-dependent receptor, beta-barrel domain"/>
    <property type="match status" value="1"/>
</dbReference>
<evidence type="ECO:0000256" key="3">
    <source>
        <dbReference type="ARBA" id="ARBA00022452"/>
    </source>
</evidence>
<evidence type="ECO:0000256" key="5">
    <source>
        <dbReference type="ARBA" id="ARBA00022729"/>
    </source>
</evidence>
<gene>
    <name evidence="10" type="ORF">Bcop_1360</name>
</gene>
<proteinExistence type="inferred from homology"/>
<accession>F3ZNY1</accession>
<keyword evidence="6 8" id="KW-0472">Membrane</keyword>
<dbReference type="NCBIfam" id="TIGR04057">
    <property type="entry name" value="SusC_RagA_signa"/>
    <property type="match status" value="1"/>
</dbReference>
<dbReference type="PANTHER" id="PTHR30069">
    <property type="entry name" value="TONB-DEPENDENT OUTER MEMBRANE RECEPTOR"/>
    <property type="match status" value="1"/>
</dbReference>
<evidence type="ECO:0000256" key="1">
    <source>
        <dbReference type="ARBA" id="ARBA00004571"/>
    </source>
</evidence>
<dbReference type="SUPFAM" id="SSF56935">
    <property type="entry name" value="Porins"/>
    <property type="match status" value="1"/>
</dbReference>
<comment type="similarity">
    <text evidence="8">Belongs to the TonB-dependent receptor family.</text>
</comment>
<dbReference type="InterPro" id="IPR036942">
    <property type="entry name" value="Beta-barrel_TonB_sf"/>
</dbReference>
<dbReference type="HOGENOM" id="CLU_004317_2_0_10"/>
<sequence>MTLFGVGAVNVYADSSASIKVDGIESMQQQKKVIKGIVKDNAGDPLIGVNVYNRSSGVGTITNIDGEFNLEVKAGDEVELSYIGYTPQKIKITTSTTNINITLVEDTEVLDEVVVTALGIKRSQKALSYNVQEVKGEELLGVKDVNFVNSLSGKIAGVNINSSSAGMGGATRVVMRGTKSLTKDNNALYVIDGVPIFNANGGGLSQNNEYADQPRGEGISDLNPEDIESMSVLTGPSAAALYGSSAANGVIIITTKKGVAGKPKITITNQTMFSNPLTKPKLQSTYGAGLDVESGKKLYRSWGDKTTAGSFKPSDFFDTGVTAQTSASLSVGSEKNQTYLSLGSANSSGIIPKSSYDKYNITVRNTTKFLDDKMTLDFGLSYIKQKDKNLIAQGKYGNPLTTIYTYPRGENFGLLNDYEKFDQLKGYDVQRWEEYGWGDEGLEMQNPYWVLNRNPKTNKKDRYMMNVNLSYDVLDWLNLSGRMRLDNSNNKMQNKYYASTRRTFSPENGRYRMIKEEYKQYYADFLVNINKHWGEEWSLSSNIGTSFSDIRSEGIGADGELLIPNFFALTNINKDYGKTEFIEQGWHEQTQSIFANVELGWRSMLYLTVTGRNDWASALANTSKKSFFYPSVGLSAILSEMFTLPEAVSYLQVRGSFASVGSPIPRSLSIPTYKWDAQGNSWETNSYMPIDDLKPERTDSWELGLSSKFWGNRLTFDFTWYRSNTKNQTFQIPISPSSGYTSMFIQTGNVRNQGVEMALGTNNTWGNFSWNSNLTASFNSNKITKLIEDGEFKDPQGNAINFEQMSQDGIGSSEFILKKGGSMGDLYTKNQFDRDDFGNIKLTAEGSPQTKNEFVKEGSVLPKWNLGFRNDFRYKDITLGVMLSARLGGIVLSPTEAILDGFGVSKRSAEARDKGGIPNGTSHIDPEKYYKTIGQTGGVLGEYVYSASNVRLQELSLGYYLPNKWFNDIAKVHVAFIGRNLWMIYNKAPFDPEVTASTGTYFQGVDYFMQPATRNLGFSVRVEF</sequence>
<keyword evidence="4 8" id="KW-0812">Transmembrane</keyword>
<dbReference type="EMBL" id="CM001167">
    <property type="protein sequence ID" value="EGJ71557.1"/>
    <property type="molecule type" value="Genomic_DNA"/>
</dbReference>
<dbReference type="PROSITE" id="PS52016">
    <property type="entry name" value="TONB_DEPENDENT_REC_3"/>
    <property type="match status" value="1"/>
</dbReference>
<dbReference type="InterPro" id="IPR008969">
    <property type="entry name" value="CarboxyPept-like_regulatory"/>
</dbReference>